<dbReference type="RefSeq" id="WP_155955295.1">
    <property type="nucleotide sequence ID" value="NZ_JAEMUK010000014.1"/>
</dbReference>
<dbReference type="AlphaFoldDB" id="A0A8I1GAB5"/>
<dbReference type="Proteomes" id="UP000623250">
    <property type="component" value="Unassembled WGS sequence"/>
</dbReference>
<organism evidence="1 2">
    <name type="scientific">Rhodomicrobium udaipurense</name>
    <dbReference type="NCBI Taxonomy" id="1202716"/>
    <lineage>
        <taxon>Bacteria</taxon>
        <taxon>Pseudomonadati</taxon>
        <taxon>Pseudomonadota</taxon>
        <taxon>Alphaproteobacteria</taxon>
        <taxon>Hyphomicrobiales</taxon>
        <taxon>Hyphomicrobiaceae</taxon>
        <taxon>Rhodomicrobium</taxon>
    </lineage>
</organism>
<sequence>MGGKIIARGQTPSEMFLWSLISSQFDKLDQLLQNKSALEVLKVRYHNTMDEALDACAAQLKRQDDYIDDEPLFIRCDSIISDFFPFFQEWIHNIFGMHGSASLNVTKHRLAASTIGAMYRLQLKPSNFDHDKWGNLIEFIRRPSEAAPKFGLSWPQSKGRWDGEKGYRVQLETAEKLIKKIA</sequence>
<protein>
    <submittedName>
        <fullName evidence="1">Uncharacterized protein</fullName>
    </submittedName>
</protein>
<comment type="caution">
    <text evidence="1">The sequence shown here is derived from an EMBL/GenBank/DDBJ whole genome shotgun (WGS) entry which is preliminary data.</text>
</comment>
<gene>
    <name evidence="1" type="ORF">JDN41_07620</name>
</gene>
<proteinExistence type="predicted"/>
<name>A0A8I1GAB5_9HYPH</name>
<reference evidence="1 2" key="1">
    <citation type="submission" date="2020-12" db="EMBL/GenBank/DDBJ databases">
        <title>Revised draft genomes of Rhodomicrobium vannielii ATCC 17100 and Rhodomicrobium udaipurense JA643.</title>
        <authorList>
            <person name="Conners E.M."/>
            <person name="Davenport E.J."/>
            <person name="Bose A."/>
        </authorList>
    </citation>
    <scope>NUCLEOTIDE SEQUENCE [LARGE SCALE GENOMIC DNA]</scope>
    <source>
        <strain evidence="1 2">JA643</strain>
    </source>
</reference>
<accession>A0A8I1GAB5</accession>
<evidence type="ECO:0000313" key="1">
    <source>
        <dbReference type="EMBL" id="MBJ7543423.1"/>
    </source>
</evidence>
<keyword evidence="2" id="KW-1185">Reference proteome</keyword>
<dbReference type="EMBL" id="JAEMUK010000014">
    <property type="protein sequence ID" value="MBJ7543423.1"/>
    <property type="molecule type" value="Genomic_DNA"/>
</dbReference>
<evidence type="ECO:0000313" key="2">
    <source>
        <dbReference type="Proteomes" id="UP000623250"/>
    </source>
</evidence>